<evidence type="ECO:0000313" key="15">
    <source>
        <dbReference type="Proteomes" id="UP001642501"/>
    </source>
</evidence>
<dbReference type="InterPro" id="IPR040191">
    <property type="entry name" value="UTP10"/>
</dbReference>
<organism evidence="14 15">
    <name type="scientific">Sporothrix epigloea</name>
    <dbReference type="NCBI Taxonomy" id="1892477"/>
    <lineage>
        <taxon>Eukaryota</taxon>
        <taxon>Fungi</taxon>
        <taxon>Dikarya</taxon>
        <taxon>Ascomycota</taxon>
        <taxon>Pezizomycotina</taxon>
        <taxon>Sordariomycetes</taxon>
        <taxon>Sordariomycetidae</taxon>
        <taxon>Ophiostomatales</taxon>
        <taxon>Ophiostomataceae</taxon>
        <taxon>Sporothrix</taxon>
    </lineage>
</organism>
<accession>A0ABP0D820</accession>
<dbReference type="Pfam" id="PF12397">
    <property type="entry name" value="U3snoRNP10"/>
    <property type="match status" value="1"/>
</dbReference>
<keyword evidence="8 11" id="KW-0687">Ribonucleoprotein</keyword>
<evidence type="ECO:0000313" key="14">
    <source>
        <dbReference type="EMBL" id="CAK7264262.1"/>
    </source>
</evidence>
<reference evidence="14 15" key="1">
    <citation type="submission" date="2024-01" db="EMBL/GenBank/DDBJ databases">
        <authorList>
            <person name="Allen C."/>
            <person name="Tagirdzhanova G."/>
        </authorList>
    </citation>
    <scope>NUCLEOTIDE SEQUENCE [LARGE SCALE GENOMIC DNA]</scope>
    <source>
        <strain evidence="14 15">CBS 573.63</strain>
    </source>
</reference>
<dbReference type="InterPro" id="IPR011989">
    <property type="entry name" value="ARM-like"/>
</dbReference>
<protein>
    <recommendedName>
        <fullName evidence="4 11">U3 small nucleolar RNA-associated protein 10</fullName>
    </recommendedName>
</protein>
<dbReference type="InterPro" id="IPR016024">
    <property type="entry name" value="ARM-type_fold"/>
</dbReference>
<dbReference type="PANTHER" id="PTHR13457:SF1">
    <property type="entry name" value="HEAT REPEAT-CONTAINING PROTEIN 1"/>
    <property type="match status" value="1"/>
</dbReference>
<evidence type="ECO:0000259" key="13">
    <source>
        <dbReference type="SMART" id="SM01036"/>
    </source>
</evidence>
<dbReference type="PROSITE" id="PS50077">
    <property type="entry name" value="HEAT_REPEAT"/>
    <property type="match status" value="1"/>
</dbReference>
<evidence type="ECO:0000256" key="5">
    <source>
        <dbReference type="ARBA" id="ARBA00022517"/>
    </source>
</evidence>
<feature type="repeat" description="HEAT" evidence="10">
    <location>
        <begin position="599"/>
        <end position="636"/>
    </location>
</feature>
<dbReference type="SMART" id="SM01036">
    <property type="entry name" value="BP28CT"/>
    <property type="match status" value="1"/>
</dbReference>
<evidence type="ECO:0000256" key="3">
    <source>
        <dbReference type="ARBA" id="ARBA00011399"/>
    </source>
</evidence>
<sequence length="1872" mass="204911">MPSSLAAQLAQIAVKSKISLDVKAQKAAHSKSLLFEPRVASAQSFQSVYVICRDGFDELCQLDERFVPFGNTLFSELSQDEDRTMMDEAENKELDRKIVSFLRLSGSKLRLLPAIKSIEWLIRRFRIHEFNTTAVITTFLPYHHIPAFVTLMSILPADLPHEYRFLSPYIRSLTAPPRAAIVQHATLHFDLLTLMSTYFLEACHARQEYTGLINFWCGVFTESTNGMLHNAKSGRRSVQAENIQAILQKVGPILSDALMLRSAPGAQIAAYLAVAVFVSVAHLTDVAISAFMEQLVLGWTPETVNLGLVCLSILAQQRSAKQLSRKVAKAVLKLQDLPLQLVQLGKEQRIDKLANGLVLALTDRLAKKAAVRSLPIIKSIFLGGILQDKQLVVAFKSLLLAAHSINDELDPDGSVRKELGTTLIILSQAPENAGGLIIRKVLDEEEFDIEELELKLDATIRPRLLLDSAASAIDDAAKTSTAEGTHMKITKQDLDATVERLSALSRPLSCLVAQDPDILFDQFCQLFLTTASFDKAELEKLDASPLLGRANAVSDHFYFTFCIRIWSGPYPTLARVAALDMATSRLKLDDCLGVDFQAILPYVISAMSDPAKKVRRTAVGLLSEIKRVSPQKETKSATGKNRWGAAGVYIEQADLSWLSFDARNILLDLLTGSSPEAVLHEDQITAVLADVLDKASKADTATGSGEHARLSHSVRLSILQFLASHTVHTPIISVKIRLLKALNEVRGVSGTSRTQLLLPLLKSWAALTADEAKAVVAKETLDEAVVDRYSVDVVIPNDTTALETLFGIIQNPQSRTRPNLLSCVFKRTSKMWPVMKEDFRNVIAQFMLDQVQKTTSADASADEVDIVAEEATDLLFNVELSTQILTLFLESLQQSAKMATEAPPNKRRRTSSSGHKAGHQLQANSELRLLVNRATFILQLVQASKPAEHPELLPHLFIVLSDLQILRSYVGSELGYLQNVVLSCLLAMMPAYQSNKNLKIDTTVGHGDVLVNCIHKSSSPAVQNTALLLVASLAKTAPDVVLHSVMPIFTLMGTSVLRQSDDYSAHVVNQTIKEVIPPLIDTFKKGKRDIVASASDLLSSFVIAYEHIPSHRKHDLFISLVENLGPNDFLFAIVAMFADRYGTADSTCAFLTELIGSFSVETQLQSLIKFVSLTSDIFNTKPALSATLLGKREDDGEVDLQKSALKELTLLPQLLSNRRLREGISHLEEADDDMESAKIRELFIQLLEDILTLADTVKAHGSANKKQQLHNRVGDALAQLLNLQSIGEFIKAVEVLLNRPNMSVRQKVLRALEVRVDEERVANVQSRVALLAFLPQLTAVIRDSSDIAYKHTAVTCVDKIAEKYASHDLEAVTAAAAAIAGDACLGQEDPRLRVMSLLCLASLVDVLQDAIVPILPTAIPRALGYLQESLEGKATDADKIALHNAVYALMTAMAQHLPFMMTSANLDRLVMTSFASAEAGFEDTDANDANTSRSTCLLLLAKQIDAKVMLDVLGSNWSTAVRAGQSATMESVRILIAVIDKHGKSTVVKNLPVLSTIIQNAFDLRRELRVSGQIGATVSAKGSGKTAPAAEKRLAEIEAAVSAAALHMIFKLNDKVFRPVFADLMQWADNQLPQLDVLGRCLRQQSVYEFLYLFFDRLKSAVTSYAVYMVDGAVVALRAARIGTNLDDRVLWTRILRTLTAAFKYDEANSGSTAASRGANGHHSSGGGGGGGGFWQVPTNFTAVAPVLVEQFAKAKDLHNNGAGGLAVEVLVPAIVELAKAANAADHQKELNSLLLKRLQHSTNTAERLALVQCQQALAEEVGEEWLAMLPEMLPLISELQEDSDEAIDRETTRWIHKIEEVLGESLDAMLQ</sequence>
<dbReference type="Gene3D" id="1.25.10.10">
    <property type="entry name" value="Leucine-rich Repeat Variant"/>
    <property type="match status" value="1"/>
</dbReference>
<comment type="subcellular location">
    <subcellularLocation>
        <location evidence="1 11">Nucleus</location>
        <location evidence="1 11">Nucleolus</location>
    </subcellularLocation>
</comment>
<keyword evidence="7 11" id="KW-0539">Nucleus</keyword>
<keyword evidence="15" id="KW-1185">Reference proteome</keyword>
<dbReference type="Pfam" id="PF23243">
    <property type="entry name" value="HEAT_HEATR1"/>
    <property type="match status" value="1"/>
</dbReference>
<dbReference type="Pfam" id="PF08146">
    <property type="entry name" value="BP28CT"/>
    <property type="match status" value="1"/>
</dbReference>
<dbReference type="Proteomes" id="UP001642501">
    <property type="component" value="Unassembled WGS sequence"/>
</dbReference>
<feature type="domain" description="BP28 C-terminal" evidence="13">
    <location>
        <begin position="1544"/>
        <end position="1710"/>
    </location>
</feature>
<proteinExistence type="inferred from homology"/>
<evidence type="ECO:0000256" key="11">
    <source>
        <dbReference type="RuleBase" id="RU367065"/>
    </source>
</evidence>
<name>A0ABP0D820_9PEZI</name>
<evidence type="ECO:0000256" key="8">
    <source>
        <dbReference type="ARBA" id="ARBA00023274"/>
    </source>
</evidence>
<dbReference type="InterPro" id="IPR056473">
    <property type="entry name" value="HEAT_Utp10/HEAT1"/>
</dbReference>
<dbReference type="EMBL" id="CAWUOM010000009">
    <property type="protein sequence ID" value="CAK7264262.1"/>
    <property type="molecule type" value="Genomic_DNA"/>
</dbReference>
<evidence type="ECO:0000256" key="4">
    <source>
        <dbReference type="ARBA" id="ARBA00015399"/>
    </source>
</evidence>
<feature type="region of interest" description="Disordered" evidence="12">
    <location>
        <begin position="898"/>
        <end position="919"/>
    </location>
</feature>
<comment type="similarity">
    <text evidence="2 11">Belongs to the HEATR1/UTP10 family.</text>
</comment>
<dbReference type="SUPFAM" id="SSF48371">
    <property type="entry name" value="ARM repeat"/>
    <property type="match status" value="2"/>
</dbReference>
<dbReference type="InterPro" id="IPR021133">
    <property type="entry name" value="HEAT_type_2"/>
</dbReference>
<gene>
    <name evidence="14" type="primary">UTP10</name>
    <name evidence="14" type="ORF">SEPCBS57363_000991</name>
</gene>
<comment type="caution">
    <text evidence="14">The sequence shown here is derived from an EMBL/GenBank/DDBJ whole genome shotgun (WGS) entry which is preliminary data.</text>
</comment>
<comment type="function">
    <text evidence="9">Involved in nucleolar processing of pre-18S ribosomal RNA. Involved in ribosome biosynthesis.</text>
</comment>
<keyword evidence="5 11" id="KW-0690">Ribosome biogenesis</keyword>
<evidence type="ECO:0000256" key="1">
    <source>
        <dbReference type="ARBA" id="ARBA00004604"/>
    </source>
</evidence>
<evidence type="ECO:0000256" key="12">
    <source>
        <dbReference type="SAM" id="MobiDB-lite"/>
    </source>
</evidence>
<evidence type="ECO:0000256" key="2">
    <source>
        <dbReference type="ARBA" id="ARBA00010559"/>
    </source>
</evidence>
<keyword evidence="6 11" id="KW-0698">rRNA processing</keyword>
<evidence type="ECO:0000256" key="6">
    <source>
        <dbReference type="ARBA" id="ARBA00022552"/>
    </source>
</evidence>
<dbReference type="InterPro" id="IPR012954">
    <property type="entry name" value="BP28_C_dom"/>
</dbReference>
<evidence type="ECO:0000256" key="7">
    <source>
        <dbReference type="ARBA" id="ARBA00023242"/>
    </source>
</evidence>
<dbReference type="InterPro" id="IPR022125">
    <property type="entry name" value="U3snoRNP10_N"/>
</dbReference>
<dbReference type="PANTHER" id="PTHR13457">
    <property type="entry name" value="BAP28"/>
    <property type="match status" value="1"/>
</dbReference>
<evidence type="ECO:0000256" key="10">
    <source>
        <dbReference type="PROSITE-ProRule" id="PRU00103"/>
    </source>
</evidence>
<evidence type="ECO:0000256" key="9">
    <source>
        <dbReference type="ARBA" id="ARBA00025076"/>
    </source>
</evidence>
<comment type="subunit">
    <text evidence="3 11">Component of the ribosomal small subunit (SSU) processome.</text>
</comment>